<dbReference type="PIRSF" id="PIRSF006291">
    <property type="entry name" value="GspM"/>
    <property type="match status" value="1"/>
</dbReference>
<evidence type="ECO:0000313" key="12">
    <source>
        <dbReference type="EMBL" id="CEK10036.1"/>
    </source>
</evidence>
<dbReference type="GO" id="GO:0015628">
    <property type="term" value="P:protein secretion by the type II secretion system"/>
    <property type="evidence" value="ECO:0007669"/>
    <property type="project" value="InterPro"/>
</dbReference>
<keyword evidence="6 11" id="KW-0812">Transmembrane</keyword>
<keyword evidence="8 11" id="KW-1133">Transmembrane helix</keyword>
<dbReference type="SUPFAM" id="SSF103054">
    <property type="entry name" value="General secretion pathway protein M, EpsM"/>
    <property type="match status" value="1"/>
</dbReference>
<keyword evidence="9 10" id="KW-0472">Membrane</keyword>
<dbReference type="HOGENOM" id="CLU_118900_2_0_6"/>
<name>A0A0A8URA5_LEGHA</name>
<keyword evidence="5 10" id="KW-0997">Cell inner membrane</keyword>
<reference evidence="13" key="1">
    <citation type="submission" date="2014-09" db="EMBL/GenBank/DDBJ databases">
        <authorList>
            <person name="Gomez-Valero L."/>
        </authorList>
    </citation>
    <scope>NUCLEOTIDE SEQUENCE [LARGE SCALE GENOMIC DNA]</scope>
    <source>
        <strain evidence="13">ATCC35250</strain>
    </source>
</reference>
<proteinExistence type="inferred from homology"/>
<evidence type="ECO:0000256" key="5">
    <source>
        <dbReference type="ARBA" id="ARBA00022519"/>
    </source>
</evidence>
<dbReference type="STRING" id="449.LHA_0973"/>
<dbReference type="GO" id="GO:0005886">
    <property type="term" value="C:plasma membrane"/>
    <property type="evidence" value="ECO:0007669"/>
    <property type="project" value="UniProtKB-SubCell"/>
</dbReference>
<evidence type="ECO:0000256" key="9">
    <source>
        <dbReference type="ARBA" id="ARBA00023136"/>
    </source>
</evidence>
<comment type="function">
    <text evidence="10">Inner membrane component of the type II secretion system required for the energy-dependent secretion of extracellular factors such as proteases and toxins from the periplasm.</text>
</comment>
<evidence type="ECO:0000256" key="2">
    <source>
        <dbReference type="ARBA" id="ARBA00010637"/>
    </source>
</evidence>
<evidence type="ECO:0000313" key="13">
    <source>
        <dbReference type="Proteomes" id="UP000032803"/>
    </source>
</evidence>
<feature type="transmembrane region" description="Helical" evidence="11">
    <location>
        <begin position="14"/>
        <end position="33"/>
    </location>
</feature>
<gene>
    <name evidence="12" type="ORF">LHA_0973</name>
</gene>
<dbReference type="AlphaFoldDB" id="A0A0A8URA5"/>
<keyword evidence="3 10" id="KW-0813">Transport</keyword>
<dbReference type="Gene3D" id="3.30.1360.100">
    <property type="entry name" value="General secretion pathway protein M, EpsM"/>
    <property type="match status" value="1"/>
</dbReference>
<evidence type="ECO:0000256" key="1">
    <source>
        <dbReference type="ARBA" id="ARBA00004377"/>
    </source>
</evidence>
<dbReference type="InterPro" id="IPR007690">
    <property type="entry name" value="T2SS_GspM"/>
</dbReference>
<evidence type="ECO:0000256" key="4">
    <source>
        <dbReference type="ARBA" id="ARBA00022475"/>
    </source>
</evidence>
<keyword evidence="4 10" id="KW-1003">Cell membrane</keyword>
<comment type="subcellular location">
    <subcellularLocation>
        <location evidence="1">Cell inner membrane</location>
        <topology evidence="1">Single-pass membrane protein</topology>
    </subcellularLocation>
</comment>
<protein>
    <recommendedName>
        <fullName evidence="10">Type II secretion system protein M</fullName>
        <shortName evidence="10">T2SS protein M</shortName>
    </recommendedName>
    <alternativeName>
        <fullName evidence="10">General secretion pathway protein M</fullName>
    </alternativeName>
</protein>
<dbReference type="Proteomes" id="UP000032803">
    <property type="component" value="Chromosome I"/>
</dbReference>
<keyword evidence="7 10" id="KW-0653">Protein transport</keyword>
<sequence>MMNYWNNLNERERWMVGIAAACIIFYLFYLLIYSPLVTAVDTKSTQLQEKKETLAWMEQVRKKPKNQKIPQPITSSKLLALIGSQLNTGSLRPFTYQLQQTGQGEIQLSFEQVPFTQFLAWLWKLSNDYALILKQFSAERTDTPGVVKLTIIIAIK</sequence>
<dbReference type="Pfam" id="PF04612">
    <property type="entry name" value="T2SSM"/>
    <property type="match status" value="1"/>
</dbReference>
<evidence type="ECO:0000256" key="10">
    <source>
        <dbReference type="PIRNR" id="PIRNR006291"/>
    </source>
</evidence>
<dbReference type="EMBL" id="LN681225">
    <property type="protein sequence ID" value="CEK10036.1"/>
    <property type="molecule type" value="Genomic_DNA"/>
</dbReference>
<keyword evidence="13" id="KW-1185">Reference proteome</keyword>
<evidence type="ECO:0000256" key="11">
    <source>
        <dbReference type="SAM" id="Phobius"/>
    </source>
</evidence>
<organism evidence="12 13">
    <name type="scientific">Legionella hackeliae</name>
    <dbReference type="NCBI Taxonomy" id="449"/>
    <lineage>
        <taxon>Bacteria</taxon>
        <taxon>Pseudomonadati</taxon>
        <taxon>Pseudomonadota</taxon>
        <taxon>Gammaproteobacteria</taxon>
        <taxon>Legionellales</taxon>
        <taxon>Legionellaceae</taxon>
        <taxon>Legionella</taxon>
    </lineage>
</organism>
<dbReference type="OrthoDB" id="6624834at2"/>
<evidence type="ECO:0000256" key="3">
    <source>
        <dbReference type="ARBA" id="ARBA00022448"/>
    </source>
</evidence>
<comment type="similarity">
    <text evidence="2 10">Belongs to the GSP M family.</text>
</comment>
<evidence type="ECO:0000256" key="7">
    <source>
        <dbReference type="ARBA" id="ARBA00022927"/>
    </source>
</evidence>
<dbReference type="InterPro" id="IPR023229">
    <property type="entry name" value="T2SS_M_periplasmic_sf"/>
</dbReference>
<accession>A0A0A8URA5</accession>
<evidence type="ECO:0000256" key="6">
    <source>
        <dbReference type="ARBA" id="ARBA00022692"/>
    </source>
</evidence>
<evidence type="ECO:0000256" key="8">
    <source>
        <dbReference type="ARBA" id="ARBA00022989"/>
    </source>
</evidence>
<dbReference type="GO" id="GO:0015627">
    <property type="term" value="C:type II protein secretion system complex"/>
    <property type="evidence" value="ECO:0007669"/>
    <property type="project" value="InterPro"/>
</dbReference>
<dbReference type="KEGG" id="lha:LHA_0973"/>